<keyword evidence="3" id="KW-0690">Ribosome biogenesis</keyword>
<keyword evidence="4" id="KW-0175">Coiled coil</keyword>
<keyword evidence="5" id="KW-0539">Nucleus</keyword>
<evidence type="ECO:0000256" key="2">
    <source>
        <dbReference type="ARBA" id="ARBA00007336"/>
    </source>
</evidence>
<dbReference type="EMBL" id="DF836296">
    <property type="protein sequence ID" value="GAN01381.1"/>
    <property type="molecule type" value="Genomic_DNA"/>
</dbReference>
<feature type="region of interest" description="Disordered" evidence="6">
    <location>
        <begin position="1"/>
        <end position="34"/>
    </location>
</feature>
<keyword evidence="8" id="KW-1185">Reference proteome</keyword>
<accession>A0A0C9M098</accession>
<dbReference type="Pfam" id="PF05890">
    <property type="entry name" value="Ebp2"/>
    <property type="match status" value="1"/>
</dbReference>
<protein>
    <submittedName>
        <fullName evidence="7">rRNA processing protein Ebp2</fullName>
    </submittedName>
</protein>
<organism evidence="7">
    <name type="scientific">Mucor ambiguus</name>
    <dbReference type="NCBI Taxonomy" id="91626"/>
    <lineage>
        <taxon>Eukaryota</taxon>
        <taxon>Fungi</taxon>
        <taxon>Fungi incertae sedis</taxon>
        <taxon>Mucoromycota</taxon>
        <taxon>Mucoromycotina</taxon>
        <taxon>Mucoromycetes</taxon>
        <taxon>Mucorales</taxon>
        <taxon>Mucorineae</taxon>
        <taxon>Mucoraceae</taxon>
        <taxon>Mucor</taxon>
    </lineage>
</organism>
<dbReference type="AlphaFoldDB" id="A0A0C9M098"/>
<evidence type="ECO:0000256" key="3">
    <source>
        <dbReference type="ARBA" id="ARBA00022517"/>
    </source>
</evidence>
<dbReference type="STRING" id="91626.A0A0C9M098"/>
<dbReference type="GO" id="GO:0030687">
    <property type="term" value="C:preribosome, large subunit precursor"/>
    <property type="evidence" value="ECO:0007669"/>
    <property type="project" value="TreeGrafter"/>
</dbReference>
<dbReference type="GO" id="GO:0042273">
    <property type="term" value="P:ribosomal large subunit biogenesis"/>
    <property type="evidence" value="ECO:0007669"/>
    <property type="project" value="TreeGrafter"/>
</dbReference>
<dbReference type="GO" id="GO:0034399">
    <property type="term" value="C:nuclear periphery"/>
    <property type="evidence" value="ECO:0007669"/>
    <property type="project" value="TreeGrafter"/>
</dbReference>
<evidence type="ECO:0000256" key="1">
    <source>
        <dbReference type="ARBA" id="ARBA00004604"/>
    </source>
</evidence>
<dbReference type="GO" id="GO:0005730">
    <property type="term" value="C:nucleolus"/>
    <property type="evidence" value="ECO:0007669"/>
    <property type="project" value="UniProtKB-SubCell"/>
</dbReference>
<evidence type="ECO:0000256" key="4">
    <source>
        <dbReference type="ARBA" id="ARBA00023054"/>
    </source>
</evidence>
<dbReference type="PANTHER" id="PTHR13028">
    <property type="entry name" value="RRNA PROCESSING PROTEIN EBNA1-BINDING PROTEIN-RELATED"/>
    <property type="match status" value="1"/>
</dbReference>
<evidence type="ECO:0000313" key="8">
    <source>
        <dbReference type="Proteomes" id="UP000053815"/>
    </source>
</evidence>
<evidence type="ECO:0000256" key="5">
    <source>
        <dbReference type="ARBA" id="ARBA00023242"/>
    </source>
</evidence>
<sequence>MAPQNKKVKLDHTPTTEKHEASKDTVAEEEDAEPAWIRLEDLEEDDIDDEYGDMVIQQKLLVNNEDALERITEDIKLHDMPWIETLTVTSKEPIQVADVFDDLLREEAFYKQALEAALEGKRLAEEAGAAFFRPDNFIAPMLKDDKQMEAVRQRLIAEAKDGDEDALRRLHIFNKEQKKAKTNERAKLLQRKRKDGAEVTLDDEFNVDLDEAERLAAATSTGKSSDDRPAKNYDRDSKDAKYSLGKRKKGAAQSNANPAKKGMSLNKKSSLKRPGKAKRQMMRGRT</sequence>
<dbReference type="PANTHER" id="PTHR13028:SF0">
    <property type="entry name" value="RRNA-PROCESSING PROTEIN EBP2-RELATED"/>
    <property type="match status" value="1"/>
</dbReference>
<reference evidence="7" key="1">
    <citation type="submission" date="2014-09" db="EMBL/GenBank/DDBJ databases">
        <title>Draft genome sequence of an oleaginous Mucoromycotina fungus Mucor ambiguus NBRC6742.</title>
        <authorList>
            <person name="Takeda I."/>
            <person name="Yamane N."/>
            <person name="Morita T."/>
            <person name="Tamano K."/>
            <person name="Machida M."/>
            <person name="Baker S."/>
            <person name="Koike H."/>
        </authorList>
    </citation>
    <scope>NUCLEOTIDE SEQUENCE</scope>
    <source>
        <strain evidence="7">NBRC 6742</strain>
    </source>
</reference>
<dbReference type="Proteomes" id="UP000053815">
    <property type="component" value="Unassembled WGS sequence"/>
</dbReference>
<feature type="compositionally biased region" description="Basic and acidic residues" evidence="6">
    <location>
        <begin position="8"/>
        <end position="26"/>
    </location>
</feature>
<gene>
    <name evidence="7" type="ORF">MAM1_0007d00814</name>
</gene>
<proteinExistence type="inferred from homology"/>
<name>A0A0C9M098_9FUNG</name>
<feature type="compositionally biased region" description="Basic and acidic residues" evidence="6">
    <location>
        <begin position="224"/>
        <end position="241"/>
    </location>
</feature>
<evidence type="ECO:0000256" key="6">
    <source>
        <dbReference type="SAM" id="MobiDB-lite"/>
    </source>
</evidence>
<comment type="subcellular location">
    <subcellularLocation>
        <location evidence="1">Nucleus</location>
        <location evidence="1">Nucleolus</location>
    </subcellularLocation>
</comment>
<feature type="region of interest" description="Disordered" evidence="6">
    <location>
        <begin position="217"/>
        <end position="286"/>
    </location>
</feature>
<dbReference type="GO" id="GO:0006364">
    <property type="term" value="P:rRNA processing"/>
    <property type="evidence" value="ECO:0007669"/>
    <property type="project" value="TreeGrafter"/>
</dbReference>
<feature type="compositionally biased region" description="Basic residues" evidence="6">
    <location>
        <begin position="269"/>
        <end position="286"/>
    </location>
</feature>
<dbReference type="OrthoDB" id="443772at2759"/>
<comment type="similarity">
    <text evidence="2">Belongs to the EBP2 family.</text>
</comment>
<evidence type="ECO:0000313" key="7">
    <source>
        <dbReference type="EMBL" id="GAN01381.1"/>
    </source>
</evidence>
<dbReference type="InterPro" id="IPR008610">
    <property type="entry name" value="Ebp2"/>
</dbReference>